<proteinExistence type="predicted"/>
<dbReference type="InterPro" id="IPR001707">
    <property type="entry name" value="Cmp_AcTrfase"/>
</dbReference>
<dbReference type="Proteomes" id="UP000766986">
    <property type="component" value="Unassembled WGS sequence"/>
</dbReference>
<dbReference type="EMBL" id="DYVX01000003">
    <property type="protein sequence ID" value="HJF90886.1"/>
    <property type="molecule type" value="Genomic_DNA"/>
</dbReference>
<dbReference type="PANTHER" id="PTHR38474:SF1">
    <property type="entry name" value="SLR0299 PROTEIN"/>
    <property type="match status" value="1"/>
</dbReference>
<organism evidence="2 4">
    <name type="scientific">Mediterranea massiliensis</name>
    <dbReference type="NCBI Taxonomy" id="1841865"/>
    <lineage>
        <taxon>Bacteria</taxon>
        <taxon>Pseudomonadati</taxon>
        <taxon>Bacteroidota</taxon>
        <taxon>Bacteroidia</taxon>
        <taxon>Bacteroidales</taxon>
        <taxon>Bacteroidaceae</taxon>
        <taxon>Mediterranea</taxon>
    </lineage>
</organism>
<evidence type="ECO:0000313" key="3">
    <source>
        <dbReference type="EMBL" id="MBM6734969.1"/>
    </source>
</evidence>
<comment type="caution">
    <text evidence="2">The sequence shown here is derived from an EMBL/GenBank/DDBJ whole genome shotgun (WGS) entry which is preliminary data.</text>
</comment>
<dbReference type="AlphaFoldDB" id="A0A921HU44"/>
<sequence>MKHIIDVDTWVRRDNYRFFQSFVSSWYAVTTEIDCTEAREAARRRGRSFFLHYLYAVVRAANEVDELRYRVDKQGQVVFHDRVDIITPIAVPGRTFFTLRIPYHEDFDTFYAEAHRLIENIPPDGDPYGAEKTLMAQGDYDVVHLSAVPGMYFTSITYTLAEAGNACNYPLMTAGKAVTLEGRLVMPLSIYVNHAFVDGSHLSQFFQKIEQHLKEIAEDGKTE</sequence>
<feature type="active site" description="Proton acceptor" evidence="1">
    <location>
        <position position="194"/>
    </location>
</feature>
<dbReference type="RefSeq" id="WP_022019672.1">
    <property type="nucleotide sequence ID" value="NZ_CALUIP010000002.1"/>
</dbReference>
<accession>A0A921HU44</accession>
<dbReference type="GO" id="GO:0008811">
    <property type="term" value="F:chloramphenicol O-acetyltransferase activity"/>
    <property type="evidence" value="ECO:0007669"/>
    <property type="project" value="InterPro"/>
</dbReference>
<evidence type="ECO:0000313" key="2">
    <source>
        <dbReference type="EMBL" id="HJF90886.1"/>
    </source>
</evidence>
<dbReference type="SMART" id="SM01059">
    <property type="entry name" value="CAT"/>
    <property type="match status" value="1"/>
</dbReference>
<evidence type="ECO:0000256" key="1">
    <source>
        <dbReference type="PIRSR" id="PIRSR000440-1"/>
    </source>
</evidence>
<dbReference type="PIRSF" id="PIRSF000440">
    <property type="entry name" value="CAT"/>
    <property type="match status" value="1"/>
</dbReference>
<dbReference type="PANTHER" id="PTHR38474">
    <property type="entry name" value="SLR0299 PROTEIN"/>
    <property type="match status" value="1"/>
</dbReference>
<dbReference type="Gene3D" id="3.30.559.10">
    <property type="entry name" value="Chloramphenicol acetyltransferase-like domain"/>
    <property type="match status" value="1"/>
</dbReference>
<keyword evidence="5" id="KW-1185">Reference proteome</keyword>
<evidence type="ECO:0000313" key="4">
    <source>
        <dbReference type="Proteomes" id="UP000717835"/>
    </source>
</evidence>
<dbReference type="EMBL" id="JACLYZ010000012">
    <property type="protein sequence ID" value="MBM6734969.1"/>
    <property type="molecule type" value="Genomic_DNA"/>
</dbReference>
<gene>
    <name evidence="3" type="ORF">H7U35_07010</name>
    <name evidence="2" type="ORF">K8W02_00655</name>
</gene>
<name>A0A921HU44_9BACT</name>
<reference evidence="3 5" key="3">
    <citation type="journal article" date="2021" name="Sci. Rep.">
        <title>The distribution of antibiotic resistance genes in chicken gut microbiota commensals.</title>
        <authorList>
            <person name="Juricova H."/>
            <person name="Matiasovicova J."/>
            <person name="Kubasova T."/>
            <person name="Cejkova D."/>
            <person name="Rychlik I."/>
        </authorList>
    </citation>
    <scope>NUCLEOTIDE SEQUENCE [LARGE SCALE GENOMIC DNA]</scope>
    <source>
        <strain evidence="3 5">An772</strain>
    </source>
</reference>
<dbReference type="Pfam" id="PF00302">
    <property type="entry name" value="CAT"/>
    <property type="match status" value="1"/>
</dbReference>
<reference evidence="3" key="1">
    <citation type="submission" date="2020-08" db="EMBL/GenBank/DDBJ databases">
        <authorList>
            <person name="Cejkova D."/>
            <person name="Kubasova T."/>
            <person name="Jahodarova E."/>
            <person name="Rychlik I."/>
        </authorList>
    </citation>
    <scope>NUCLEOTIDE SEQUENCE</scope>
    <source>
        <strain evidence="3">An772</strain>
    </source>
</reference>
<reference evidence="2" key="4">
    <citation type="submission" date="2021-09" db="EMBL/GenBank/DDBJ databases">
        <authorList>
            <person name="Gilroy R."/>
        </authorList>
    </citation>
    <scope>NUCLEOTIDE SEQUENCE</scope>
    <source>
        <strain evidence="2">CHK55-1828</strain>
    </source>
</reference>
<dbReference type="InterPro" id="IPR023213">
    <property type="entry name" value="CAT-like_dom_sf"/>
</dbReference>
<reference evidence="2" key="2">
    <citation type="journal article" date="2021" name="PeerJ">
        <title>Extensive microbial diversity within the chicken gut microbiome revealed by metagenomics and culture.</title>
        <authorList>
            <person name="Gilroy R."/>
            <person name="Ravi A."/>
            <person name="Getino M."/>
            <person name="Pursley I."/>
            <person name="Horton D.L."/>
            <person name="Alikhan N.F."/>
            <person name="Baker D."/>
            <person name="Gharbi K."/>
            <person name="Hall N."/>
            <person name="Watson M."/>
            <person name="Adriaenssens E.M."/>
            <person name="Foster-Nyarko E."/>
            <person name="Jarju S."/>
            <person name="Secka A."/>
            <person name="Antonio M."/>
            <person name="Oren A."/>
            <person name="Chaudhuri R.R."/>
            <person name="La Ragione R."/>
            <person name="Hildebrand F."/>
            <person name="Pallen M.J."/>
        </authorList>
    </citation>
    <scope>NUCLEOTIDE SEQUENCE</scope>
    <source>
        <strain evidence="2">CHK55-1828</strain>
    </source>
</reference>
<evidence type="ECO:0000313" key="5">
    <source>
        <dbReference type="Proteomes" id="UP000766986"/>
    </source>
</evidence>
<dbReference type="Proteomes" id="UP000717835">
    <property type="component" value="Unassembled WGS sequence"/>
</dbReference>
<dbReference type="OrthoDB" id="9801766at2"/>
<protein>
    <submittedName>
        <fullName evidence="2">Chloramphenicol acetyltransferase</fullName>
    </submittedName>
</protein>
<dbReference type="SUPFAM" id="SSF52777">
    <property type="entry name" value="CoA-dependent acyltransferases"/>
    <property type="match status" value="1"/>
</dbReference>